<dbReference type="InterPro" id="IPR000719">
    <property type="entry name" value="Prot_kinase_dom"/>
</dbReference>
<feature type="domain" description="Protein kinase" evidence="11">
    <location>
        <begin position="66"/>
        <end position="406"/>
    </location>
</feature>
<keyword evidence="3" id="KW-0808">Transferase</keyword>
<dbReference type="PANTHER" id="PTHR24356">
    <property type="entry name" value="SERINE/THREONINE-PROTEIN KINASE"/>
    <property type="match status" value="1"/>
</dbReference>
<keyword evidence="13" id="KW-1185">Reference proteome</keyword>
<feature type="region of interest" description="Disordered" evidence="10">
    <location>
        <begin position="428"/>
        <end position="448"/>
    </location>
</feature>
<feature type="binding site" evidence="9">
    <location>
        <position position="95"/>
    </location>
    <ligand>
        <name>ATP</name>
        <dbReference type="ChEBI" id="CHEBI:30616"/>
    </ligand>
</feature>
<dbReference type="InterPro" id="IPR008271">
    <property type="entry name" value="Ser/Thr_kinase_AS"/>
</dbReference>
<comment type="caution">
    <text evidence="12">The sequence shown here is derived from an EMBL/GenBank/DDBJ whole genome shotgun (WGS) entry which is preliminary data.</text>
</comment>
<proteinExistence type="predicted"/>
<dbReference type="Proteomes" id="UP001212997">
    <property type="component" value="Unassembled WGS sequence"/>
</dbReference>
<dbReference type="GO" id="GO:0035556">
    <property type="term" value="P:intracellular signal transduction"/>
    <property type="evidence" value="ECO:0007669"/>
    <property type="project" value="TreeGrafter"/>
</dbReference>
<dbReference type="Gene3D" id="1.10.510.10">
    <property type="entry name" value="Transferase(Phosphotransferase) domain 1"/>
    <property type="match status" value="1"/>
</dbReference>
<dbReference type="PROSITE" id="PS00108">
    <property type="entry name" value="PROTEIN_KINASE_ST"/>
    <property type="match status" value="1"/>
</dbReference>
<dbReference type="SUPFAM" id="SSF56112">
    <property type="entry name" value="Protein kinase-like (PK-like)"/>
    <property type="match status" value="1"/>
</dbReference>
<dbReference type="InterPro" id="IPR050236">
    <property type="entry name" value="Ser_Thr_kinase_AGC"/>
</dbReference>
<evidence type="ECO:0000259" key="11">
    <source>
        <dbReference type="PROSITE" id="PS50011"/>
    </source>
</evidence>
<evidence type="ECO:0000256" key="10">
    <source>
        <dbReference type="SAM" id="MobiDB-lite"/>
    </source>
</evidence>
<dbReference type="SMART" id="SM00220">
    <property type="entry name" value="S_TKc"/>
    <property type="match status" value="1"/>
</dbReference>
<dbReference type="PROSITE" id="PS00107">
    <property type="entry name" value="PROTEIN_KINASE_ATP"/>
    <property type="match status" value="1"/>
</dbReference>
<feature type="compositionally biased region" description="Low complexity" evidence="10">
    <location>
        <begin position="517"/>
        <end position="529"/>
    </location>
</feature>
<evidence type="ECO:0000256" key="7">
    <source>
        <dbReference type="ARBA" id="ARBA00047899"/>
    </source>
</evidence>
<dbReference type="EMBL" id="JANAWD010000514">
    <property type="protein sequence ID" value="KAJ3478393.1"/>
    <property type="molecule type" value="Genomic_DNA"/>
</dbReference>
<evidence type="ECO:0000256" key="4">
    <source>
        <dbReference type="ARBA" id="ARBA00022741"/>
    </source>
</evidence>
<accession>A0AAD5UUZ6</accession>
<organism evidence="12 13">
    <name type="scientific">Meripilus lineatus</name>
    <dbReference type="NCBI Taxonomy" id="2056292"/>
    <lineage>
        <taxon>Eukaryota</taxon>
        <taxon>Fungi</taxon>
        <taxon>Dikarya</taxon>
        <taxon>Basidiomycota</taxon>
        <taxon>Agaricomycotina</taxon>
        <taxon>Agaricomycetes</taxon>
        <taxon>Polyporales</taxon>
        <taxon>Meripilaceae</taxon>
        <taxon>Meripilus</taxon>
    </lineage>
</organism>
<dbReference type="InterPro" id="IPR017441">
    <property type="entry name" value="Protein_kinase_ATP_BS"/>
</dbReference>
<dbReference type="PROSITE" id="PS50011">
    <property type="entry name" value="PROTEIN_KINASE_DOM"/>
    <property type="match status" value="1"/>
</dbReference>
<evidence type="ECO:0000256" key="1">
    <source>
        <dbReference type="ARBA" id="ARBA00012513"/>
    </source>
</evidence>
<evidence type="ECO:0000256" key="5">
    <source>
        <dbReference type="ARBA" id="ARBA00022777"/>
    </source>
</evidence>
<keyword evidence="4 9" id="KW-0547">Nucleotide-binding</keyword>
<dbReference type="Pfam" id="PF00069">
    <property type="entry name" value="Pkinase"/>
    <property type="match status" value="1"/>
</dbReference>
<dbReference type="GO" id="GO:0005524">
    <property type="term" value="F:ATP binding"/>
    <property type="evidence" value="ECO:0007669"/>
    <property type="project" value="UniProtKB-UniRule"/>
</dbReference>
<protein>
    <recommendedName>
        <fullName evidence="1">non-specific serine/threonine protein kinase</fullName>
        <ecNumber evidence="1">2.7.11.1</ecNumber>
    </recommendedName>
</protein>
<sequence>MLNNINIDATATCGPPEVSVFQPVLRKPTGLQSNLEHMTGGAVVQKPSTQVEDSTHVSSKPKLADFHIFKCLGEGSYGTVHLSQHKPSGLTVALKTISKVPRTDENLSHNLGTKALERRLKGCAGEDTQWVNEVSTTEIVALLRVAGETSLLQPFAFFHDLRYFHIATPFYSGGDLETIINNGPPLPVSVTRSLSADILIGLRALFKHGIVHHDIKPANVLIDGDNHAVLADFGLATVFSKGMTVGETKYHTQEELDRMNRRGEKTYLRVGTNPYIAPEVWIRPGVHSYPADVWSFGVLVFEMLTGRLPWDIYLFNKPTQDRESGQHAGNPPDHIAGDKHDDEGDGGDKEDKELVGLILTAPIVLTLEEYGRLGIDAVTEDFYVKAMDRNPSTRPTPTELMAHPFFTNVDFDWANHSKAAVLSDWRPSVSEHSGTTPDPGGSFLNSTRPLLPNEDNFPHYSYLSPLLASPRPASLATFAQPTEAPTGTVVDISPKVPRSVCSGSGLTVVDPSIATTTSSTTTLVGSSESSDPRDASFNPSGAMPLGQEEKLMTTEAKEEGGYPPAESEDAPLVTDGALVSGTSLVAGMVHIAKTWVWNVWEGVKSWAGWTWGSRTGRWDWGGRGLDE</sequence>
<dbReference type="GO" id="GO:0004674">
    <property type="term" value="F:protein serine/threonine kinase activity"/>
    <property type="evidence" value="ECO:0007669"/>
    <property type="project" value="UniProtKB-KW"/>
</dbReference>
<keyword evidence="2" id="KW-0723">Serine/threonine-protein kinase</keyword>
<dbReference type="InterPro" id="IPR011009">
    <property type="entry name" value="Kinase-like_dom_sf"/>
</dbReference>
<evidence type="ECO:0000256" key="9">
    <source>
        <dbReference type="PROSITE-ProRule" id="PRU10141"/>
    </source>
</evidence>
<dbReference type="PANTHER" id="PTHR24356:SF1">
    <property type="entry name" value="SERINE_THREONINE-PROTEIN KINASE GREATWALL"/>
    <property type="match status" value="1"/>
</dbReference>
<evidence type="ECO:0000256" key="6">
    <source>
        <dbReference type="ARBA" id="ARBA00022840"/>
    </source>
</evidence>
<feature type="region of interest" description="Disordered" evidence="10">
    <location>
        <begin position="321"/>
        <end position="350"/>
    </location>
</feature>
<feature type="region of interest" description="Disordered" evidence="10">
    <location>
        <begin position="517"/>
        <end position="548"/>
    </location>
</feature>
<keyword evidence="5" id="KW-0418">Kinase</keyword>
<evidence type="ECO:0000256" key="2">
    <source>
        <dbReference type="ARBA" id="ARBA00022527"/>
    </source>
</evidence>
<dbReference type="EC" id="2.7.11.1" evidence="1"/>
<evidence type="ECO:0000256" key="8">
    <source>
        <dbReference type="ARBA" id="ARBA00048679"/>
    </source>
</evidence>
<comment type="catalytic activity">
    <reaction evidence="8">
        <text>L-seryl-[protein] + ATP = O-phospho-L-seryl-[protein] + ADP + H(+)</text>
        <dbReference type="Rhea" id="RHEA:17989"/>
        <dbReference type="Rhea" id="RHEA-COMP:9863"/>
        <dbReference type="Rhea" id="RHEA-COMP:11604"/>
        <dbReference type="ChEBI" id="CHEBI:15378"/>
        <dbReference type="ChEBI" id="CHEBI:29999"/>
        <dbReference type="ChEBI" id="CHEBI:30616"/>
        <dbReference type="ChEBI" id="CHEBI:83421"/>
        <dbReference type="ChEBI" id="CHEBI:456216"/>
        <dbReference type="EC" id="2.7.11.1"/>
    </reaction>
</comment>
<keyword evidence="6 9" id="KW-0067">ATP-binding</keyword>
<gene>
    <name evidence="12" type="ORF">NLI96_g9784</name>
</gene>
<reference evidence="12" key="1">
    <citation type="submission" date="2022-07" db="EMBL/GenBank/DDBJ databases">
        <title>Genome Sequence of Physisporinus lineatus.</title>
        <authorList>
            <person name="Buettner E."/>
        </authorList>
    </citation>
    <scope>NUCLEOTIDE SEQUENCE</scope>
    <source>
        <strain evidence="12">VT162</strain>
    </source>
</reference>
<comment type="catalytic activity">
    <reaction evidence="7">
        <text>L-threonyl-[protein] + ATP = O-phospho-L-threonyl-[protein] + ADP + H(+)</text>
        <dbReference type="Rhea" id="RHEA:46608"/>
        <dbReference type="Rhea" id="RHEA-COMP:11060"/>
        <dbReference type="Rhea" id="RHEA-COMP:11605"/>
        <dbReference type="ChEBI" id="CHEBI:15378"/>
        <dbReference type="ChEBI" id="CHEBI:30013"/>
        <dbReference type="ChEBI" id="CHEBI:30616"/>
        <dbReference type="ChEBI" id="CHEBI:61977"/>
        <dbReference type="ChEBI" id="CHEBI:456216"/>
        <dbReference type="EC" id="2.7.11.1"/>
    </reaction>
</comment>
<dbReference type="AlphaFoldDB" id="A0AAD5UUZ6"/>
<feature type="compositionally biased region" description="Basic and acidic residues" evidence="10">
    <location>
        <begin position="335"/>
        <end position="350"/>
    </location>
</feature>
<evidence type="ECO:0000313" key="12">
    <source>
        <dbReference type="EMBL" id="KAJ3478393.1"/>
    </source>
</evidence>
<evidence type="ECO:0000256" key="3">
    <source>
        <dbReference type="ARBA" id="ARBA00022679"/>
    </source>
</evidence>
<evidence type="ECO:0000313" key="13">
    <source>
        <dbReference type="Proteomes" id="UP001212997"/>
    </source>
</evidence>
<dbReference type="Gene3D" id="3.30.200.20">
    <property type="entry name" value="Phosphorylase Kinase, domain 1"/>
    <property type="match status" value="1"/>
</dbReference>
<name>A0AAD5UUZ6_9APHY</name>